<reference evidence="7" key="1">
    <citation type="submission" date="2018-05" db="EMBL/GenBank/DDBJ databases">
        <title>Genome sequencing of Phenylobacterium sp. HYN0004.</title>
        <authorList>
            <person name="Yi H."/>
            <person name="Baek C."/>
        </authorList>
    </citation>
    <scope>NUCLEOTIDE SEQUENCE [LARGE SCALE GENOMIC DNA]</scope>
    <source>
        <strain evidence="7">HYN0004</strain>
    </source>
</reference>
<evidence type="ECO:0000313" key="6">
    <source>
        <dbReference type="EMBL" id="AWM78480.1"/>
    </source>
</evidence>
<dbReference type="InterPro" id="IPR015424">
    <property type="entry name" value="PyrdxlP-dep_Trfase"/>
</dbReference>
<keyword evidence="6" id="KW-0032">Aminotransferase</keyword>
<evidence type="ECO:0000256" key="4">
    <source>
        <dbReference type="PIRSR" id="PIRSR000390-2"/>
    </source>
</evidence>
<sequence length="389" mass="41286">MPLVDPRSGFVAPVAAATPARLPVAAPTLPAAEGVLPYLQRIDASGWYSNFGPLVQELEARLAGRFVHPTEVVTVANGTLALTLALQALDLPRGGFCAIPSWTFVATAHAVRMAGLTPWFVDVEPEGGELTPDLLAQALPRAPGPVVATLPVSVMGRPTQVEAWAAFQEATGLPVILDAAAGFDAVHDAAVTVMVSLHATKALGIGEGAFLATRDPALARRWRALTNFAFMGDRIARYPATNAKLSEYAAAVGLAALDIWPETRNRYVAAARRLRIALSDEPRVRFQSGWGLDWISSTCLVSLPQGSADAVEAFLNEQGVETRRWWGAGCHTAPAFADCPSDSLEATVKLAGSGLGIPFFAHLQPDQINRVARTLKLAMDQAGFERTPA</sequence>
<dbReference type="EMBL" id="CP029479">
    <property type="protein sequence ID" value="AWM78480.1"/>
    <property type="molecule type" value="Genomic_DNA"/>
</dbReference>
<dbReference type="PANTHER" id="PTHR30244:SF9">
    <property type="entry name" value="PROTEIN RV3402C"/>
    <property type="match status" value="1"/>
</dbReference>
<name>A0A2Z3HZI5_9CAUL</name>
<dbReference type="OrthoDB" id="7260855at2"/>
<dbReference type="SUPFAM" id="SSF53383">
    <property type="entry name" value="PLP-dependent transferases"/>
    <property type="match status" value="1"/>
</dbReference>
<dbReference type="GO" id="GO:0000271">
    <property type="term" value="P:polysaccharide biosynthetic process"/>
    <property type="evidence" value="ECO:0007669"/>
    <property type="project" value="TreeGrafter"/>
</dbReference>
<accession>A0A2Z3HZI5</accession>
<evidence type="ECO:0000256" key="3">
    <source>
        <dbReference type="PIRSR" id="PIRSR000390-1"/>
    </source>
</evidence>
<dbReference type="InterPro" id="IPR015421">
    <property type="entry name" value="PyrdxlP-dep_Trfase_major"/>
</dbReference>
<evidence type="ECO:0000256" key="2">
    <source>
        <dbReference type="ARBA" id="ARBA00037999"/>
    </source>
</evidence>
<dbReference type="AlphaFoldDB" id="A0A2Z3HZI5"/>
<keyword evidence="6" id="KW-0808">Transferase</keyword>
<dbReference type="Gene3D" id="3.40.640.10">
    <property type="entry name" value="Type I PLP-dependent aspartate aminotransferase-like (Major domain)"/>
    <property type="match status" value="1"/>
</dbReference>
<proteinExistence type="inferred from homology"/>
<dbReference type="InterPro" id="IPR000653">
    <property type="entry name" value="DegT/StrS_aminotransferase"/>
</dbReference>
<dbReference type="GO" id="GO:0008483">
    <property type="term" value="F:transaminase activity"/>
    <property type="evidence" value="ECO:0007669"/>
    <property type="project" value="UniProtKB-KW"/>
</dbReference>
<organism evidence="6 7">
    <name type="scientific">Phenylobacterium parvum</name>
    <dbReference type="NCBI Taxonomy" id="2201350"/>
    <lineage>
        <taxon>Bacteria</taxon>
        <taxon>Pseudomonadati</taxon>
        <taxon>Pseudomonadota</taxon>
        <taxon>Alphaproteobacteria</taxon>
        <taxon>Caulobacterales</taxon>
        <taxon>Caulobacteraceae</taxon>
        <taxon>Phenylobacterium</taxon>
    </lineage>
</organism>
<evidence type="ECO:0000256" key="1">
    <source>
        <dbReference type="ARBA" id="ARBA00022898"/>
    </source>
</evidence>
<evidence type="ECO:0000313" key="7">
    <source>
        <dbReference type="Proteomes" id="UP000247763"/>
    </source>
</evidence>
<evidence type="ECO:0000256" key="5">
    <source>
        <dbReference type="RuleBase" id="RU004508"/>
    </source>
</evidence>
<dbReference type="PANTHER" id="PTHR30244">
    <property type="entry name" value="TRANSAMINASE"/>
    <property type="match status" value="1"/>
</dbReference>
<protein>
    <submittedName>
        <fullName evidence="6">DegT/DnrJ/EryC1/StrS aminotransferase</fullName>
    </submittedName>
</protein>
<dbReference type="GO" id="GO:0030170">
    <property type="term" value="F:pyridoxal phosphate binding"/>
    <property type="evidence" value="ECO:0007669"/>
    <property type="project" value="TreeGrafter"/>
</dbReference>
<keyword evidence="1 4" id="KW-0663">Pyridoxal phosphate</keyword>
<feature type="active site" description="Proton acceptor" evidence="3">
    <location>
        <position position="201"/>
    </location>
</feature>
<feature type="modified residue" description="N6-(pyridoxal phosphate)lysine" evidence="4">
    <location>
        <position position="201"/>
    </location>
</feature>
<dbReference type="Pfam" id="PF01041">
    <property type="entry name" value="DegT_DnrJ_EryC1"/>
    <property type="match status" value="1"/>
</dbReference>
<dbReference type="PIRSF" id="PIRSF000390">
    <property type="entry name" value="PLP_StrS"/>
    <property type="match status" value="1"/>
</dbReference>
<gene>
    <name evidence="6" type="ORF">HYN04_12395</name>
</gene>
<dbReference type="RefSeq" id="WP_110451046.1">
    <property type="nucleotide sequence ID" value="NZ_CP029479.1"/>
</dbReference>
<dbReference type="KEGG" id="phb:HYN04_12395"/>
<comment type="similarity">
    <text evidence="2 5">Belongs to the DegT/DnrJ/EryC1 family.</text>
</comment>
<keyword evidence="7" id="KW-1185">Reference proteome</keyword>
<dbReference type="Proteomes" id="UP000247763">
    <property type="component" value="Chromosome"/>
</dbReference>